<keyword evidence="2" id="KW-1185">Reference proteome</keyword>
<protein>
    <submittedName>
        <fullName evidence="1">Uncharacterized protein</fullName>
    </submittedName>
</protein>
<gene>
    <name evidence="1" type="ORF">AAY42_15380</name>
</gene>
<evidence type="ECO:0000313" key="2">
    <source>
        <dbReference type="Proteomes" id="UP000050827"/>
    </source>
</evidence>
<reference evidence="1 2" key="1">
    <citation type="submission" date="2015-04" db="EMBL/GenBank/DDBJ databases">
        <title>Complete genome of flavobacterium.</title>
        <authorList>
            <person name="Kwon Y.M."/>
            <person name="Kim S.-J."/>
        </authorList>
    </citation>
    <scope>NUCLEOTIDE SEQUENCE [LARGE SCALE GENOMIC DNA]</scope>
    <source>
        <strain evidence="1 2">DK169</strain>
    </source>
</reference>
<name>A0A0Q1C1M0_9FLAO</name>
<dbReference type="STRING" id="346185.AAY42_15380"/>
<dbReference type="Proteomes" id="UP000050827">
    <property type="component" value="Unassembled WGS sequence"/>
</dbReference>
<sequence>MFNQRQDSLKIGRGALKFIGGALVFTDSCYGTDCTLGKIYDFDQRTIVQNNDFSDKGMVLVLGKYFFIQL</sequence>
<comment type="caution">
    <text evidence="1">The sequence shown here is derived from an EMBL/GenBank/DDBJ whole genome shotgun (WGS) entry which is preliminary data.</text>
</comment>
<evidence type="ECO:0000313" key="1">
    <source>
        <dbReference type="EMBL" id="KQC31118.1"/>
    </source>
</evidence>
<organism evidence="1 2">
    <name type="scientific">Flagellimonas eckloniae</name>
    <dbReference type="NCBI Taxonomy" id="346185"/>
    <lineage>
        <taxon>Bacteria</taxon>
        <taxon>Pseudomonadati</taxon>
        <taxon>Bacteroidota</taxon>
        <taxon>Flavobacteriia</taxon>
        <taxon>Flavobacteriales</taxon>
        <taxon>Flavobacteriaceae</taxon>
        <taxon>Flagellimonas</taxon>
    </lineage>
</organism>
<proteinExistence type="predicted"/>
<dbReference type="AlphaFoldDB" id="A0A0Q1C1M0"/>
<dbReference type="EMBL" id="LCTZ01000002">
    <property type="protein sequence ID" value="KQC31118.1"/>
    <property type="molecule type" value="Genomic_DNA"/>
</dbReference>
<accession>A0A0Q1C1M0</accession>